<keyword evidence="8" id="KW-1185">Reference proteome</keyword>
<evidence type="ECO:0000313" key="3">
    <source>
        <dbReference type="EMBL" id="KAG2904794.1"/>
    </source>
</evidence>
<evidence type="ECO:0000313" key="4">
    <source>
        <dbReference type="EMBL" id="KAG2916134.1"/>
    </source>
</evidence>
<gene>
    <name evidence="7" type="ORF">PC110_g14510</name>
    <name evidence="2" type="ORF">PC113_g15470</name>
    <name evidence="3" type="ORF">PC115_g14836</name>
    <name evidence="4" type="ORF">PC117_g17835</name>
    <name evidence="5" type="ORF">PC118_g14913</name>
    <name evidence="6" type="ORF">PC129_g14636</name>
</gene>
<accession>A0A329RXP3</accession>
<evidence type="ECO:0000313" key="8">
    <source>
        <dbReference type="Proteomes" id="UP000251314"/>
    </source>
</evidence>
<dbReference type="OrthoDB" id="66620at2759"/>
<keyword evidence="1" id="KW-0472">Membrane</keyword>
<keyword evidence="1" id="KW-0812">Transmembrane</keyword>
<organism evidence="7 8">
    <name type="scientific">Phytophthora cactorum</name>
    <dbReference type="NCBI Taxonomy" id="29920"/>
    <lineage>
        <taxon>Eukaryota</taxon>
        <taxon>Sar</taxon>
        <taxon>Stramenopiles</taxon>
        <taxon>Oomycota</taxon>
        <taxon>Peronosporomycetes</taxon>
        <taxon>Peronosporales</taxon>
        <taxon>Peronosporaceae</taxon>
        <taxon>Phytophthora</taxon>
    </lineage>
</organism>
<feature type="transmembrane region" description="Helical" evidence="1">
    <location>
        <begin position="12"/>
        <end position="29"/>
    </location>
</feature>
<dbReference type="Proteomes" id="UP000736787">
    <property type="component" value="Unassembled WGS sequence"/>
</dbReference>
<evidence type="ECO:0000313" key="5">
    <source>
        <dbReference type="EMBL" id="KAG2973798.1"/>
    </source>
</evidence>
<dbReference type="EMBL" id="MJFZ01000447">
    <property type="protein sequence ID" value="RAW29119.1"/>
    <property type="molecule type" value="Genomic_DNA"/>
</dbReference>
<evidence type="ECO:0000313" key="6">
    <source>
        <dbReference type="EMBL" id="KAG3214447.1"/>
    </source>
</evidence>
<dbReference type="Proteomes" id="UP000697107">
    <property type="component" value="Unassembled WGS sequence"/>
</dbReference>
<evidence type="ECO:0000313" key="2">
    <source>
        <dbReference type="EMBL" id="KAG2851941.1"/>
    </source>
</evidence>
<keyword evidence="1" id="KW-1133">Transmembrane helix</keyword>
<dbReference type="EMBL" id="RCMG01000573">
    <property type="protein sequence ID" value="KAG2851941.1"/>
    <property type="molecule type" value="Genomic_DNA"/>
</dbReference>
<dbReference type="Proteomes" id="UP000735874">
    <property type="component" value="Unassembled WGS sequence"/>
</dbReference>
<comment type="caution">
    <text evidence="7">The sequence shown here is derived from an EMBL/GenBank/DDBJ whole genome shotgun (WGS) entry which is preliminary data.</text>
</comment>
<dbReference type="AlphaFoldDB" id="A0A329RXP3"/>
<dbReference type="Proteomes" id="UP000251314">
    <property type="component" value="Unassembled WGS sequence"/>
</dbReference>
<sequence length="93" mass="10096">MMHVIGAAVPHYIIGTTLGAGGFGTYFTLKRFKNESSDATSRGVVKKVKTVTCIYDSNLRQSGKGIDVETTTNIEIKVGKLRDGADNTQKRCK</sequence>
<dbReference type="Proteomes" id="UP000774804">
    <property type="component" value="Unassembled WGS sequence"/>
</dbReference>
<proteinExistence type="predicted"/>
<dbReference type="Proteomes" id="UP000760860">
    <property type="component" value="Unassembled WGS sequence"/>
</dbReference>
<evidence type="ECO:0000256" key="1">
    <source>
        <dbReference type="SAM" id="Phobius"/>
    </source>
</evidence>
<protein>
    <submittedName>
        <fullName evidence="7">Uncharacterized protein</fullName>
    </submittedName>
</protein>
<dbReference type="VEuPathDB" id="FungiDB:PC110_g14510"/>
<dbReference type="EMBL" id="RCMI01000581">
    <property type="protein sequence ID" value="KAG2904794.1"/>
    <property type="molecule type" value="Genomic_DNA"/>
</dbReference>
<dbReference type="EMBL" id="RCMV01000638">
    <property type="protein sequence ID" value="KAG3214447.1"/>
    <property type="molecule type" value="Genomic_DNA"/>
</dbReference>
<dbReference type="EMBL" id="RCMK01000689">
    <property type="protein sequence ID" value="KAG2916134.1"/>
    <property type="molecule type" value="Genomic_DNA"/>
</dbReference>
<dbReference type="EMBL" id="RCML01000560">
    <property type="protein sequence ID" value="KAG2973798.1"/>
    <property type="molecule type" value="Genomic_DNA"/>
</dbReference>
<reference evidence="2" key="2">
    <citation type="submission" date="2018-10" db="EMBL/GenBank/DDBJ databases">
        <title>Effector identification in a new, highly contiguous assembly of the strawberry crown rot pathogen Phytophthora cactorum.</title>
        <authorList>
            <person name="Armitage A.D."/>
            <person name="Nellist C.F."/>
            <person name="Bates H."/>
            <person name="Vickerstaff R.J."/>
            <person name="Harrison R.J."/>
        </authorList>
    </citation>
    <scope>NUCLEOTIDE SEQUENCE</scope>
    <source>
        <strain evidence="2">15-7</strain>
        <strain evidence="3">4032</strain>
        <strain evidence="4">4040</strain>
        <strain evidence="5">P415</strain>
        <strain evidence="6">P421</strain>
    </source>
</reference>
<reference evidence="7 8" key="1">
    <citation type="submission" date="2018-01" db="EMBL/GenBank/DDBJ databases">
        <title>Draft genome of the strawberry crown rot pathogen Phytophthora cactorum.</title>
        <authorList>
            <person name="Armitage A.D."/>
            <person name="Lysoe E."/>
            <person name="Nellist C.F."/>
            <person name="Harrison R.J."/>
            <person name="Brurberg M.B."/>
        </authorList>
    </citation>
    <scope>NUCLEOTIDE SEQUENCE [LARGE SCALE GENOMIC DNA]</scope>
    <source>
        <strain evidence="7 8">10300</strain>
    </source>
</reference>
<evidence type="ECO:0000313" key="7">
    <source>
        <dbReference type="EMBL" id="RAW29119.1"/>
    </source>
</evidence>
<name>A0A329RXP3_9STRA</name>